<feature type="compositionally biased region" description="Basic and acidic residues" evidence="1">
    <location>
        <begin position="539"/>
        <end position="554"/>
    </location>
</feature>
<feature type="compositionally biased region" description="Low complexity" evidence="1">
    <location>
        <begin position="218"/>
        <end position="238"/>
    </location>
</feature>
<gene>
    <name evidence="2" type="ORF">HRR80_000035</name>
</gene>
<feature type="region of interest" description="Disordered" evidence="1">
    <location>
        <begin position="1"/>
        <end position="76"/>
    </location>
</feature>
<comment type="caution">
    <text evidence="2">The sequence shown here is derived from an EMBL/GenBank/DDBJ whole genome shotgun (WGS) entry which is preliminary data.</text>
</comment>
<evidence type="ECO:0000313" key="3">
    <source>
        <dbReference type="Proteomes" id="UP001161757"/>
    </source>
</evidence>
<organism evidence="2 3">
    <name type="scientific">Exophiala dermatitidis</name>
    <name type="common">Black yeast-like fungus</name>
    <name type="synonym">Wangiella dermatitidis</name>
    <dbReference type="NCBI Taxonomy" id="5970"/>
    <lineage>
        <taxon>Eukaryota</taxon>
        <taxon>Fungi</taxon>
        <taxon>Dikarya</taxon>
        <taxon>Ascomycota</taxon>
        <taxon>Pezizomycotina</taxon>
        <taxon>Eurotiomycetes</taxon>
        <taxon>Chaetothyriomycetidae</taxon>
        <taxon>Chaetothyriales</taxon>
        <taxon>Herpotrichiellaceae</taxon>
        <taxon>Exophiala</taxon>
    </lineage>
</organism>
<dbReference type="EMBL" id="JAJGCB010000001">
    <property type="protein sequence ID" value="KAJ8995257.1"/>
    <property type="molecule type" value="Genomic_DNA"/>
</dbReference>
<dbReference type="AlphaFoldDB" id="A0AAN6F0Z9"/>
<evidence type="ECO:0000256" key="1">
    <source>
        <dbReference type="SAM" id="MobiDB-lite"/>
    </source>
</evidence>
<feature type="region of interest" description="Disordered" evidence="1">
    <location>
        <begin position="511"/>
        <end position="554"/>
    </location>
</feature>
<sequence length="554" mass="58862">MPTTAGHGRPPSPSPQHQHKQWKRDSDNHMKKYSPSLLVPRVVDAANKQENTLLPRPRQHKSTRVSFPSDLSSPPKQLLAANSAALLNSPPCTPAARRLSSWQQYLAPTTASTSMSASTPAAAATDTDADADHQQREIQIHSPAQDQIEIGAPTMTPEQDPTAVILREEWTEEQVRALIMEDEDFDPIPVEYRAGFGDPSDTVEDTDDATAQEEEQQQEQPQQLEAAPRSPTRTPPAADQQGLPVQGSPWNNPLHRLELVDAANNAAAEQGSPSCAATPPRPAQGVSGPTLHHSPAVVGHATPARMTNTGSPYAYGPMPLPSLPAYNVPSPQAHVPVPVPVPGYGFVPQQGAFTAPIPGFGFGNLIGAGAGAGIGAGHGFIVGSPNTNLHGYFPPHPQPYPPPNLAFLNLSPGRHGVGVGLGLGHNHGHGHRLSQPFVSPVQTPGSGRARHRRGRSMNSILSAAASPRGAAALPQLQPVSFGGFVSPYTAPVITAANMNMSPAAARAGRFNFDNVPRQPRAHMATRSQNIRRPPPQLHNDNKDKSAADKRDKKA</sequence>
<feature type="region of interest" description="Disordered" evidence="1">
    <location>
        <begin position="433"/>
        <end position="454"/>
    </location>
</feature>
<reference evidence="2" key="1">
    <citation type="submission" date="2023-01" db="EMBL/GenBank/DDBJ databases">
        <title>Exophiala dermititidis isolated from Cystic Fibrosis Patient.</title>
        <authorList>
            <person name="Kurbessoian T."/>
            <person name="Crocker A."/>
            <person name="Murante D."/>
            <person name="Hogan D.A."/>
            <person name="Stajich J.E."/>
        </authorList>
    </citation>
    <scope>NUCLEOTIDE SEQUENCE</scope>
    <source>
        <strain evidence="2">Ex8</strain>
    </source>
</reference>
<protein>
    <submittedName>
        <fullName evidence="2">Uncharacterized protein</fullName>
    </submittedName>
</protein>
<feature type="region of interest" description="Disordered" evidence="1">
    <location>
        <begin position="266"/>
        <end position="296"/>
    </location>
</feature>
<name>A0AAN6F0Z9_EXODE</name>
<dbReference type="Proteomes" id="UP001161757">
    <property type="component" value="Unassembled WGS sequence"/>
</dbReference>
<evidence type="ECO:0000313" key="2">
    <source>
        <dbReference type="EMBL" id="KAJ8995257.1"/>
    </source>
</evidence>
<proteinExistence type="predicted"/>
<accession>A0AAN6F0Z9</accession>
<feature type="compositionally biased region" description="Polar residues" evidence="1">
    <location>
        <begin position="64"/>
        <end position="75"/>
    </location>
</feature>
<feature type="compositionally biased region" description="Acidic residues" evidence="1">
    <location>
        <begin position="201"/>
        <end position="217"/>
    </location>
</feature>
<feature type="region of interest" description="Disordered" evidence="1">
    <location>
        <begin position="189"/>
        <end position="252"/>
    </location>
</feature>